<organism evidence="2 3">
    <name type="scientific">Streptomyces violaceusniger</name>
    <dbReference type="NCBI Taxonomy" id="68280"/>
    <lineage>
        <taxon>Bacteria</taxon>
        <taxon>Bacillati</taxon>
        <taxon>Actinomycetota</taxon>
        <taxon>Actinomycetes</taxon>
        <taxon>Kitasatosporales</taxon>
        <taxon>Streptomycetaceae</taxon>
        <taxon>Streptomyces</taxon>
        <taxon>Streptomyces violaceusniger group</taxon>
    </lineage>
</organism>
<dbReference type="GO" id="GO:0042597">
    <property type="term" value="C:periplasmic space"/>
    <property type="evidence" value="ECO:0007669"/>
    <property type="project" value="UniProtKB-ARBA"/>
</dbReference>
<gene>
    <name evidence="2" type="ORF">ADL28_14205</name>
</gene>
<dbReference type="InterPro" id="IPR000914">
    <property type="entry name" value="SBP_5_dom"/>
</dbReference>
<dbReference type="EMBL" id="LLZJ01000155">
    <property type="protein sequence ID" value="KUL61913.1"/>
    <property type="molecule type" value="Genomic_DNA"/>
</dbReference>
<evidence type="ECO:0000313" key="3">
    <source>
        <dbReference type="Proteomes" id="UP000053413"/>
    </source>
</evidence>
<dbReference type="GO" id="GO:0043190">
    <property type="term" value="C:ATP-binding cassette (ABC) transporter complex"/>
    <property type="evidence" value="ECO:0007669"/>
    <property type="project" value="InterPro"/>
</dbReference>
<dbReference type="PANTHER" id="PTHR30290:SF83">
    <property type="entry name" value="ABC TRANSPORTER SUBSTRATE-BINDING PROTEIN"/>
    <property type="match status" value="1"/>
</dbReference>
<comment type="caution">
    <text evidence="2">The sequence shown here is derived from an EMBL/GenBank/DDBJ whole genome shotgun (WGS) entry which is preliminary data.</text>
</comment>
<dbReference type="CDD" id="cd08506">
    <property type="entry name" value="PBP2_clavulanate_OppA2"/>
    <property type="match status" value="1"/>
</dbReference>
<dbReference type="Pfam" id="PF00496">
    <property type="entry name" value="SBP_bac_5"/>
    <property type="match status" value="1"/>
</dbReference>
<dbReference type="SUPFAM" id="SSF53850">
    <property type="entry name" value="Periplasmic binding protein-like II"/>
    <property type="match status" value="1"/>
</dbReference>
<sequence>MPRTATPEVATTMKQLSRSRRIAGAAAVVGALLATAGCGGGGSDDEGSGAGFNAAVKGVAAKSAKKGGTLKFINKQEFDSLDPQRQYYGFAWDFSRFYARQLISYAPKPGNAANELVPDLATSTGKITNGGKTYTYTLRDGITWEDGSPITSKDVKYGIERIWAKDVVSGGPGYLRQVLDPKGEYKGPYKDKSKDKLGLKGIQTPDDKTIVFNLAKPNGDFEQMLAMPTGSPVKADKDTGAKYTNRPFSSGPYKVQSYTPGKSLSLVRNSNWKKASDPIRPALPDKISVTFNSNLEAIDRLLIKGDYDVFLSATGMTPSGRNDALKQHKGNVDNITTSFVRYVDFTTKVKPFDNIHCRKAVVYGTDYKSLQTTRGGPQAGGDIATNMLPKSVKGSDDYDPYGILKRGGKADPAKAKDELKQCGKPNGFSTSIVARNDQPAEVDAAEALQASLKKVGINLNVEPIQGSTSASITGSPAVMKKRGYGLSMTGWGPDFPTGQGFSQPLIDGRFIEQTGNYNVSETNDAAINKYFDDALKETDPNKAGAIYQKMNHKVSDLAVQMPFIYEKNITWRSSRLTNAFSSAAYNGRYDYSQLGVVK</sequence>
<reference evidence="3" key="1">
    <citation type="submission" date="2015-10" db="EMBL/GenBank/DDBJ databases">
        <authorList>
            <person name="Ju K.-S."/>
            <person name="Doroghazi J.R."/>
            <person name="Metcalf W.W."/>
        </authorList>
    </citation>
    <scope>NUCLEOTIDE SEQUENCE [LARGE SCALE GENOMIC DNA]</scope>
    <source>
        <strain evidence="3">NRRL F-8817</strain>
    </source>
</reference>
<dbReference type="GO" id="GO:1904680">
    <property type="term" value="F:peptide transmembrane transporter activity"/>
    <property type="evidence" value="ECO:0007669"/>
    <property type="project" value="TreeGrafter"/>
</dbReference>
<dbReference type="InterPro" id="IPR030678">
    <property type="entry name" value="Peptide/Ni-bd"/>
</dbReference>
<name>A0A0X3WYF3_STRVO</name>
<dbReference type="Gene3D" id="3.10.105.10">
    <property type="entry name" value="Dipeptide-binding Protein, Domain 3"/>
    <property type="match status" value="1"/>
</dbReference>
<proteinExistence type="predicted"/>
<evidence type="ECO:0000259" key="1">
    <source>
        <dbReference type="Pfam" id="PF00496"/>
    </source>
</evidence>
<feature type="domain" description="Solute-binding protein family 5" evidence="1">
    <location>
        <begin position="115"/>
        <end position="505"/>
    </location>
</feature>
<protein>
    <submittedName>
        <fullName evidence="2">Peptide ABC transporter substrate-binding protein</fullName>
    </submittedName>
</protein>
<dbReference type="InterPro" id="IPR039424">
    <property type="entry name" value="SBP_5"/>
</dbReference>
<dbReference type="Gene3D" id="3.40.190.10">
    <property type="entry name" value="Periplasmic binding protein-like II"/>
    <property type="match status" value="1"/>
</dbReference>
<dbReference type="PIRSF" id="PIRSF002741">
    <property type="entry name" value="MppA"/>
    <property type="match status" value="1"/>
</dbReference>
<accession>A0A0X3WYF3</accession>
<evidence type="ECO:0000313" key="2">
    <source>
        <dbReference type="EMBL" id="KUL61913.1"/>
    </source>
</evidence>
<dbReference type="GO" id="GO:0015833">
    <property type="term" value="P:peptide transport"/>
    <property type="evidence" value="ECO:0007669"/>
    <property type="project" value="TreeGrafter"/>
</dbReference>
<dbReference type="Proteomes" id="UP000053413">
    <property type="component" value="Unassembled WGS sequence"/>
</dbReference>
<dbReference type="PANTHER" id="PTHR30290">
    <property type="entry name" value="PERIPLASMIC BINDING COMPONENT OF ABC TRANSPORTER"/>
    <property type="match status" value="1"/>
</dbReference>
<dbReference type="AlphaFoldDB" id="A0A0X3WYF3"/>
<dbReference type="OrthoDB" id="5240629at2"/>